<gene>
    <name evidence="1" type="ORF">ACFODZ_01515</name>
</gene>
<dbReference type="RefSeq" id="WP_077409574.1">
    <property type="nucleotide sequence ID" value="NZ_MVBD01000001.1"/>
</dbReference>
<keyword evidence="2" id="KW-1185">Reference proteome</keyword>
<name>A0ABV7J9L6_9GAMM</name>
<comment type="caution">
    <text evidence="1">The sequence shown here is derived from an EMBL/GenBank/DDBJ whole genome shotgun (WGS) entry which is preliminary data.</text>
</comment>
<organism evidence="1 2">
    <name type="scientific">Marinicella sediminis</name>
    <dbReference type="NCBI Taxonomy" id="1792834"/>
    <lineage>
        <taxon>Bacteria</taxon>
        <taxon>Pseudomonadati</taxon>
        <taxon>Pseudomonadota</taxon>
        <taxon>Gammaproteobacteria</taxon>
        <taxon>Lysobacterales</taxon>
        <taxon>Marinicellaceae</taxon>
        <taxon>Marinicella</taxon>
    </lineage>
</organism>
<dbReference type="Proteomes" id="UP001595533">
    <property type="component" value="Unassembled WGS sequence"/>
</dbReference>
<reference evidence="2" key="1">
    <citation type="journal article" date="2019" name="Int. J. Syst. Evol. Microbiol.">
        <title>The Global Catalogue of Microorganisms (GCM) 10K type strain sequencing project: providing services to taxonomists for standard genome sequencing and annotation.</title>
        <authorList>
            <consortium name="The Broad Institute Genomics Platform"/>
            <consortium name="The Broad Institute Genome Sequencing Center for Infectious Disease"/>
            <person name="Wu L."/>
            <person name="Ma J."/>
        </authorList>
    </citation>
    <scope>NUCLEOTIDE SEQUENCE [LARGE SCALE GENOMIC DNA]</scope>
    <source>
        <strain evidence="2">KCTC 42953</strain>
    </source>
</reference>
<protein>
    <submittedName>
        <fullName evidence="1">Uncharacterized protein</fullName>
    </submittedName>
</protein>
<dbReference type="EMBL" id="JBHRTS010000001">
    <property type="protein sequence ID" value="MFC3192908.1"/>
    <property type="molecule type" value="Genomic_DNA"/>
</dbReference>
<evidence type="ECO:0000313" key="1">
    <source>
        <dbReference type="EMBL" id="MFC3192908.1"/>
    </source>
</evidence>
<evidence type="ECO:0000313" key="2">
    <source>
        <dbReference type="Proteomes" id="UP001595533"/>
    </source>
</evidence>
<proteinExistence type="predicted"/>
<accession>A0ABV7J9L6</accession>
<sequence length="103" mass="12018">MDDLTQSFILAKQTFPCQKEVGIELLFIFSNEKQARSYYQHIYHPEQAAELVEVHSKNNGFISGFLATFIFEFEQIKSIAECYSEIAKKYEGQPFKIKFHKKG</sequence>